<accession>A0A5J5WKG2</accession>
<proteinExistence type="predicted"/>
<keyword evidence="2" id="KW-1185">Reference proteome</keyword>
<name>A0A5J5WKG2_GOSBA</name>
<dbReference type="AlphaFoldDB" id="A0A5J5WKG2"/>
<sequence>MLILISMDLVRQNLVKSNLSVSYRLQLVLIRTQLVAFYPCFCLAVPQSNSSMEAKTIFSLTAHSISGNCETACRMTISKLFL</sequence>
<dbReference type="Proteomes" id="UP000327439">
    <property type="component" value="Chromosome A03"/>
</dbReference>
<protein>
    <submittedName>
        <fullName evidence="1">Uncharacterized protein</fullName>
    </submittedName>
</protein>
<gene>
    <name evidence="1" type="ORF">ES319_A03G216600v1</name>
</gene>
<dbReference type="EMBL" id="CM018204">
    <property type="protein sequence ID" value="KAB2091777.1"/>
    <property type="molecule type" value="Genomic_DNA"/>
</dbReference>
<organism evidence="1 2">
    <name type="scientific">Gossypium barbadense</name>
    <name type="common">Sea Island cotton</name>
    <name type="synonym">Hibiscus barbadensis</name>
    <dbReference type="NCBI Taxonomy" id="3634"/>
    <lineage>
        <taxon>Eukaryota</taxon>
        <taxon>Viridiplantae</taxon>
        <taxon>Streptophyta</taxon>
        <taxon>Embryophyta</taxon>
        <taxon>Tracheophyta</taxon>
        <taxon>Spermatophyta</taxon>
        <taxon>Magnoliopsida</taxon>
        <taxon>eudicotyledons</taxon>
        <taxon>Gunneridae</taxon>
        <taxon>Pentapetalae</taxon>
        <taxon>rosids</taxon>
        <taxon>malvids</taxon>
        <taxon>Malvales</taxon>
        <taxon>Malvaceae</taxon>
        <taxon>Malvoideae</taxon>
        <taxon>Gossypium</taxon>
    </lineage>
</organism>
<evidence type="ECO:0000313" key="1">
    <source>
        <dbReference type="EMBL" id="KAB2091777.1"/>
    </source>
</evidence>
<reference evidence="2" key="1">
    <citation type="journal article" date="2020" name="Nat. Genet.">
        <title>Genomic diversifications of five Gossypium allopolyploid species and their impact on cotton improvement.</title>
        <authorList>
            <person name="Chen Z.J."/>
            <person name="Sreedasyam A."/>
            <person name="Ando A."/>
            <person name="Song Q."/>
            <person name="De Santiago L.M."/>
            <person name="Hulse-Kemp A.M."/>
            <person name="Ding M."/>
            <person name="Ye W."/>
            <person name="Kirkbride R.C."/>
            <person name="Jenkins J."/>
            <person name="Plott C."/>
            <person name="Lovell J."/>
            <person name="Lin Y.M."/>
            <person name="Vaughn R."/>
            <person name="Liu B."/>
            <person name="Simpson S."/>
            <person name="Scheffler B.E."/>
            <person name="Wen L."/>
            <person name="Saski C.A."/>
            <person name="Grover C.E."/>
            <person name="Hu G."/>
            <person name="Conover J.L."/>
            <person name="Carlson J.W."/>
            <person name="Shu S."/>
            <person name="Boston L.B."/>
            <person name="Williams M."/>
            <person name="Peterson D.G."/>
            <person name="McGee K."/>
            <person name="Jones D.C."/>
            <person name="Wendel J.F."/>
            <person name="Stelly D.M."/>
            <person name="Grimwood J."/>
            <person name="Schmutz J."/>
        </authorList>
    </citation>
    <scope>NUCLEOTIDE SEQUENCE [LARGE SCALE GENOMIC DNA]</scope>
    <source>
        <strain evidence="2">cv. 3-79</strain>
    </source>
</reference>
<evidence type="ECO:0000313" key="2">
    <source>
        <dbReference type="Proteomes" id="UP000327439"/>
    </source>
</evidence>